<evidence type="ECO:0000313" key="2">
    <source>
        <dbReference type="EMBL" id="KAF8797321.1"/>
    </source>
</evidence>
<name>A0A8T0G2B7_ARGBR</name>
<protein>
    <submittedName>
        <fullName evidence="2">Uncharacterized protein</fullName>
    </submittedName>
</protein>
<keyword evidence="1" id="KW-1133">Transmembrane helix</keyword>
<keyword evidence="1" id="KW-0812">Transmembrane</keyword>
<feature type="transmembrane region" description="Helical" evidence="1">
    <location>
        <begin position="29"/>
        <end position="48"/>
    </location>
</feature>
<dbReference type="AlphaFoldDB" id="A0A8T0G2B7"/>
<evidence type="ECO:0000313" key="3">
    <source>
        <dbReference type="Proteomes" id="UP000807504"/>
    </source>
</evidence>
<proteinExistence type="predicted"/>
<sequence>MTLPRHDQDPLYLHLNVVKCLIRCMDLTILVHMLLLVWFPCVLFGPVFKAAVMPGLMPAYIANARKLQDTTPLHFKFRSSPSPIPPLSHRHHRTTTSCKILSALSDSRRPFHQMGRSMAYGIHKCRRDSSNLSGWISRFSKPEIIMADQSHQFESQLIKTFLHN</sequence>
<keyword evidence="3" id="KW-1185">Reference proteome</keyword>
<dbReference type="EMBL" id="JABXBU010000001">
    <property type="protein sequence ID" value="KAF8797321.1"/>
    <property type="molecule type" value="Genomic_DNA"/>
</dbReference>
<dbReference type="Proteomes" id="UP000807504">
    <property type="component" value="Unassembled WGS sequence"/>
</dbReference>
<reference evidence="2" key="1">
    <citation type="journal article" date="2020" name="bioRxiv">
        <title>Chromosome-level reference genome of the European wasp spider Argiope bruennichi: a resource for studies on range expansion and evolutionary adaptation.</title>
        <authorList>
            <person name="Sheffer M.M."/>
            <person name="Hoppe A."/>
            <person name="Krehenwinkel H."/>
            <person name="Uhl G."/>
            <person name="Kuss A.W."/>
            <person name="Jensen L."/>
            <person name="Jensen C."/>
            <person name="Gillespie R.G."/>
            <person name="Hoff K.J."/>
            <person name="Prost S."/>
        </authorList>
    </citation>
    <scope>NUCLEOTIDE SEQUENCE</scope>
</reference>
<comment type="caution">
    <text evidence="2">The sequence shown here is derived from an EMBL/GenBank/DDBJ whole genome shotgun (WGS) entry which is preliminary data.</text>
</comment>
<accession>A0A8T0G2B7</accession>
<organism evidence="2 3">
    <name type="scientific">Argiope bruennichi</name>
    <name type="common">Wasp spider</name>
    <name type="synonym">Aranea bruennichi</name>
    <dbReference type="NCBI Taxonomy" id="94029"/>
    <lineage>
        <taxon>Eukaryota</taxon>
        <taxon>Metazoa</taxon>
        <taxon>Ecdysozoa</taxon>
        <taxon>Arthropoda</taxon>
        <taxon>Chelicerata</taxon>
        <taxon>Arachnida</taxon>
        <taxon>Araneae</taxon>
        <taxon>Araneomorphae</taxon>
        <taxon>Entelegynae</taxon>
        <taxon>Araneoidea</taxon>
        <taxon>Araneidae</taxon>
        <taxon>Argiope</taxon>
    </lineage>
</organism>
<reference evidence="2" key="2">
    <citation type="submission" date="2020-06" db="EMBL/GenBank/DDBJ databases">
        <authorList>
            <person name="Sheffer M."/>
        </authorList>
    </citation>
    <scope>NUCLEOTIDE SEQUENCE</scope>
</reference>
<evidence type="ECO:0000256" key="1">
    <source>
        <dbReference type="SAM" id="Phobius"/>
    </source>
</evidence>
<keyword evidence="1" id="KW-0472">Membrane</keyword>
<gene>
    <name evidence="2" type="ORF">HNY73_001601</name>
</gene>